<evidence type="ECO:0000313" key="21">
    <source>
        <dbReference type="EMBL" id="TPX47097.1"/>
    </source>
</evidence>
<reference evidence="23 24" key="1">
    <citation type="journal article" date="2019" name="Sci. Rep.">
        <title>Comparative genomics of chytrid fungi reveal insights into the obligate biotrophic and pathogenic lifestyle of Synchytrium endobioticum.</title>
        <authorList>
            <person name="van de Vossenberg B.T.L.H."/>
            <person name="Warris S."/>
            <person name="Nguyen H.D.T."/>
            <person name="van Gent-Pelzer M.P.E."/>
            <person name="Joly D.L."/>
            <person name="van de Geest H.C."/>
            <person name="Bonants P.J.M."/>
            <person name="Smith D.S."/>
            <person name="Levesque C.A."/>
            <person name="van der Lee T.A.J."/>
        </authorList>
    </citation>
    <scope>NUCLEOTIDE SEQUENCE [LARGE SCALE GENOMIC DNA]</scope>
    <source>
        <strain evidence="22 24">LEV6574</strain>
        <strain evidence="21 23">MB42</strain>
    </source>
</reference>
<dbReference type="Proteomes" id="UP000320475">
    <property type="component" value="Unassembled WGS sequence"/>
</dbReference>
<dbReference type="PIRSF" id="PIRSF017205">
    <property type="entry name" value="ERO1"/>
    <property type="match status" value="1"/>
</dbReference>
<accession>A0A507D700</accession>
<organism evidence="21 23">
    <name type="scientific">Synchytrium endobioticum</name>
    <dbReference type="NCBI Taxonomy" id="286115"/>
    <lineage>
        <taxon>Eukaryota</taxon>
        <taxon>Fungi</taxon>
        <taxon>Fungi incertae sedis</taxon>
        <taxon>Chytridiomycota</taxon>
        <taxon>Chytridiomycota incertae sedis</taxon>
        <taxon>Chytridiomycetes</taxon>
        <taxon>Synchytriales</taxon>
        <taxon>Synchytriaceae</taxon>
        <taxon>Synchytrium</taxon>
    </lineage>
</organism>
<dbReference type="SUPFAM" id="SSF110019">
    <property type="entry name" value="ERO1-like"/>
    <property type="match status" value="1"/>
</dbReference>
<dbReference type="GO" id="GO:0071949">
    <property type="term" value="F:FAD binding"/>
    <property type="evidence" value="ECO:0007669"/>
    <property type="project" value="InterPro"/>
</dbReference>
<evidence type="ECO:0000256" key="2">
    <source>
        <dbReference type="ARBA" id="ARBA00004367"/>
    </source>
</evidence>
<dbReference type="GO" id="GO:0034975">
    <property type="term" value="P:protein folding in endoplasmic reticulum"/>
    <property type="evidence" value="ECO:0007669"/>
    <property type="project" value="InterPro"/>
</dbReference>
<feature type="chain" id="PRO_5036131028" evidence="20">
    <location>
        <begin position="21"/>
        <end position="507"/>
    </location>
</feature>
<feature type="binding site" evidence="17">
    <location>
        <position position="173"/>
    </location>
    <ligand>
        <name>FAD</name>
        <dbReference type="ChEBI" id="CHEBI:57692"/>
    </ligand>
</feature>
<proteinExistence type="inferred from homology"/>
<evidence type="ECO:0000256" key="18">
    <source>
        <dbReference type="PIRSR" id="PIRSR017205-3"/>
    </source>
</evidence>
<dbReference type="GO" id="GO:0005789">
    <property type="term" value="C:endoplasmic reticulum membrane"/>
    <property type="evidence" value="ECO:0007669"/>
    <property type="project" value="UniProtKB-SubCell"/>
</dbReference>
<keyword evidence="14" id="KW-0325">Glycoprotein</keyword>
<comment type="cofactor">
    <cofactor evidence="1 17">
        <name>FAD</name>
        <dbReference type="ChEBI" id="CHEBI:57692"/>
    </cofactor>
</comment>
<evidence type="ECO:0000256" key="14">
    <source>
        <dbReference type="ARBA" id="ARBA00023180"/>
    </source>
</evidence>
<keyword evidence="11" id="KW-0560">Oxidoreductase</keyword>
<dbReference type="EMBL" id="QEAN01000123">
    <property type="protein sequence ID" value="TPX47097.1"/>
    <property type="molecule type" value="Genomic_DNA"/>
</dbReference>
<protein>
    <submittedName>
        <fullName evidence="21">Uncharacterized protein</fullName>
    </submittedName>
</protein>
<dbReference type="STRING" id="286115.A0A507D700"/>
<feature type="binding site" evidence="17">
    <location>
        <position position="253"/>
    </location>
    <ligand>
        <name>FAD</name>
        <dbReference type="ChEBI" id="CHEBI:57692"/>
    </ligand>
</feature>
<evidence type="ECO:0000256" key="12">
    <source>
        <dbReference type="ARBA" id="ARBA00023136"/>
    </source>
</evidence>
<feature type="binding site" evidence="17">
    <location>
        <position position="160"/>
    </location>
    <ligand>
        <name>FAD</name>
        <dbReference type="ChEBI" id="CHEBI:57692"/>
    </ligand>
</feature>
<keyword evidence="10" id="KW-0249">Electron transport</keyword>
<comment type="similarity">
    <text evidence="3">Belongs to the EROs family.</text>
</comment>
<feature type="disulfide bond" description="Redox-active" evidence="18">
    <location>
        <begin position="91"/>
        <end position="96"/>
    </location>
</feature>
<sequence>MSIAALAGLASLATSSLSFAQNGQGLQQNLMLDYCNGEHLVGDANCDIKMVEDIHKTLAYDVSQLVSTSVFRYFKINVYKDCPFWREDMLCFQRDCEVEAADEEEIPEDWKSKRLSTVDFGQESGFKKFTECCNDKDFCVWEDEGSNDGEFVNLLRNPERFTGYAGPSAERVWSAIYDENCFNAASAYGELAADDELKAQTREVNSDKMCLEARVFHRLISGFHSSISTHLCNEYLDRKTGVWFANLTCFMTRVGMYPERVQNLYFNYVVFLRAISKLGSFLDSFDICSNGASADSKLINDLLRKITSRTEALSPPFDESTLFKGPDALELKKEFKEHFRNISRIMDCVGCEKCRLWGKIQVLGMGTALKILFSFDSPSDVVLNRREIVALFNAFARISESISAVSNFRTMYRTQQPTQDIPEIITAKARTRSIKTTMAPPLMVLNPVMLRRVALTVGIILGVGFAYRRLIRSKGLPSADASHQYANGNGNYVPATSVTKKREVKKC</sequence>
<dbReference type="OrthoDB" id="269384at2759"/>
<keyword evidence="6" id="KW-0285">Flavoprotein</keyword>
<dbReference type="InterPro" id="IPR007266">
    <property type="entry name" value="Ero1"/>
</dbReference>
<keyword evidence="19" id="KW-0812">Transmembrane</keyword>
<dbReference type="PANTHER" id="PTHR12613">
    <property type="entry name" value="ERO1-RELATED"/>
    <property type="match status" value="1"/>
</dbReference>
<evidence type="ECO:0000256" key="13">
    <source>
        <dbReference type="ARBA" id="ARBA00023157"/>
    </source>
</evidence>
<dbReference type="InterPro" id="IPR037192">
    <property type="entry name" value="ERO1-like_sf"/>
</dbReference>
<evidence type="ECO:0000256" key="4">
    <source>
        <dbReference type="ARBA" id="ARBA00011802"/>
    </source>
</evidence>
<keyword evidence="15" id="KW-0676">Redox-active center</keyword>
<dbReference type="VEuPathDB" id="FungiDB:SeMB42_g03470"/>
<feature type="active site" evidence="16">
    <location>
        <position position="354"/>
    </location>
</feature>
<evidence type="ECO:0000256" key="5">
    <source>
        <dbReference type="ARBA" id="ARBA00022448"/>
    </source>
</evidence>
<evidence type="ECO:0000256" key="17">
    <source>
        <dbReference type="PIRSR" id="PIRSR017205-2"/>
    </source>
</evidence>
<dbReference type="EMBL" id="QEAM01000070">
    <property type="protein sequence ID" value="TPX47735.1"/>
    <property type="molecule type" value="Genomic_DNA"/>
</dbReference>
<evidence type="ECO:0000313" key="24">
    <source>
        <dbReference type="Proteomes" id="UP000320475"/>
    </source>
</evidence>
<comment type="caution">
    <text evidence="21">The sequence shown here is derived from an EMBL/GenBank/DDBJ whole genome shotgun (WGS) entry which is preliminary data.</text>
</comment>
<keyword evidence="5" id="KW-0813">Transport</keyword>
<dbReference type="AlphaFoldDB" id="A0A507D700"/>
<evidence type="ECO:0000256" key="20">
    <source>
        <dbReference type="SAM" id="SignalP"/>
    </source>
</evidence>
<gene>
    <name evidence="22" type="ORF">SeLEV6574_g02498</name>
    <name evidence="21" type="ORF">SeMB42_g03470</name>
</gene>
<dbReference type="GO" id="GO:0015035">
    <property type="term" value="F:protein-disulfide reductase activity"/>
    <property type="evidence" value="ECO:0007669"/>
    <property type="project" value="InterPro"/>
</dbReference>
<evidence type="ECO:0000256" key="7">
    <source>
        <dbReference type="ARBA" id="ARBA00022729"/>
    </source>
</evidence>
<evidence type="ECO:0000256" key="16">
    <source>
        <dbReference type="PIRSR" id="PIRSR017205-1"/>
    </source>
</evidence>
<feature type="disulfide bond" description="Redox-active" evidence="18">
    <location>
        <begin position="351"/>
        <end position="354"/>
    </location>
</feature>
<keyword evidence="7 20" id="KW-0732">Signal</keyword>
<feature type="binding site" evidence="17">
    <location>
        <position position="224"/>
    </location>
    <ligand>
        <name>FAD</name>
        <dbReference type="ChEBI" id="CHEBI:57692"/>
    </ligand>
</feature>
<keyword evidence="13 18" id="KW-1015">Disulfide bond</keyword>
<keyword evidence="12 19" id="KW-0472">Membrane</keyword>
<evidence type="ECO:0000256" key="11">
    <source>
        <dbReference type="ARBA" id="ARBA00023002"/>
    </source>
</evidence>
<evidence type="ECO:0000256" key="6">
    <source>
        <dbReference type="ARBA" id="ARBA00022630"/>
    </source>
</evidence>
<comment type="subunit">
    <text evidence="4">May function both as a monomer and a homodimer.</text>
</comment>
<dbReference type="Proteomes" id="UP000317494">
    <property type="component" value="Unassembled WGS sequence"/>
</dbReference>
<evidence type="ECO:0000313" key="22">
    <source>
        <dbReference type="EMBL" id="TPX47735.1"/>
    </source>
</evidence>
<feature type="active site" description="Nucleophile" evidence="16">
    <location>
        <position position="351"/>
    </location>
</feature>
<evidence type="ECO:0000256" key="10">
    <source>
        <dbReference type="ARBA" id="ARBA00022982"/>
    </source>
</evidence>
<evidence type="ECO:0000256" key="3">
    <source>
        <dbReference type="ARBA" id="ARBA00008277"/>
    </source>
</evidence>
<feature type="signal peptide" evidence="20">
    <location>
        <begin position="1"/>
        <end position="20"/>
    </location>
</feature>
<dbReference type="GO" id="GO:0016972">
    <property type="term" value="F:thiol oxidase activity"/>
    <property type="evidence" value="ECO:0007669"/>
    <property type="project" value="InterPro"/>
</dbReference>
<keyword evidence="23" id="KW-1185">Reference proteome</keyword>
<evidence type="ECO:0000256" key="15">
    <source>
        <dbReference type="ARBA" id="ARBA00023284"/>
    </source>
</evidence>
<feature type="binding site" evidence="17">
    <location>
        <position position="162"/>
    </location>
    <ligand>
        <name>FAD</name>
        <dbReference type="ChEBI" id="CHEBI:57692"/>
    </ligand>
</feature>
<feature type="binding site" evidence="17">
    <location>
        <position position="221"/>
    </location>
    <ligand>
        <name>FAD</name>
        <dbReference type="ChEBI" id="CHEBI:57692"/>
    </ligand>
</feature>
<evidence type="ECO:0000313" key="23">
    <source>
        <dbReference type="Proteomes" id="UP000317494"/>
    </source>
</evidence>
<keyword evidence="9 17" id="KW-0274">FAD</keyword>
<dbReference type="PANTHER" id="PTHR12613:SF0">
    <property type="entry name" value="ERO1-LIKE PROTEIN"/>
    <property type="match status" value="1"/>
</dbReference>
<evidence type="ECO:0000256" key="19">
    <source>
        <dbReference type="SAM" id="Phobius"/>
    </source>
</evidence>
<feature type="disulfide bond" evidence="18">
    <location>
        <begin position="132"/>
        <end position="288"/>
    </location>
</feature>
<evidence type="ECO:0000256" key="8">
    <source>
        <dbReference type="ARBA" id="ARBA00022824"/>
    </source>
</evidence>
<evidence type="ECO:0000256" key="9">
    <source>
        <dbReference type="ARBA" id="ARBA00022827"/>
    </source>
</evidence>
<dbReference type="Pfam" id="PF04137">
    <property type="entry name" value="ERO1"/>
    <property type="match status" value="1"/>
</dbReference>
<name>A0A507D700_9FUNG</name>
<keyword evidence="8" id="KW-0256">Endoplasmic reticulum</keyword>
<feature type="transmembrane region" description="Helical" evidence="19">
    <location>
        <begin position="449"/>
        <end position="467"/>
    </location>
</feature>
<comment type="subcellular location">
    <subcellularLocation>
        <location evidence="2">Endoplasmic reticulum membrane</location>
        <topology evidence="2">Peripheral membrane protein</topology>
        <orientation evidence="2">Lumenal side</orientation>
    </subcellularLocation>
</comment>
<keyword evidence="19" id="KW-1133">Transmembrane helix</keyword>
<evidence type="ECO:0000256" key="1">
    <source>
        <dbReference type="ARBA" id="ARBA00001974"/>
    </source>
</evidence>